<dbReference type="OrthoDB" id="5857140at2759"/>
<dbReference type="EMBL" id="CAKXAJ010025286">
    <property type="protein sequence ID" value="CAH2237727.1"/>
    <property type="molecule type" value="Genomic_DNA"/>
</dbReference>
<comment type="caution">
    <text evidence="1">The sequence shown here is derived from an EMBL/GenBank/DDBJ whole genome shotgun (WGS) entry which is preliminary data.</text>
</comment>
<organism evidence="1 2">
    <name type="scientific">Pararge aegeria aegeria</name>
    <dbReference type="NCBI Taxonomy" id="348720"/>
    <lineage>
        <taxon>Eukaryota</taxon>
        <taxon>Metazoa</taxon>
        <taxon>Ecdysozoa</taxon>
        <taxon>Arthropoda</taxon>
        <taxon>Hexapoda</taxon>
        <taxon>Insecta</taxon>
        <taxon>Pterygota</taxon>
        <taxon>Neoptera</taxon>
        <taxon>Endopterygota</taxon>
        <taxon>Lepidoptera</taxon>
        <taxon>Glossata</taxon>
        <taxon>Ditrysia</taxon>
        <taxon>Papilionoidea</taxon>
        <taxon>Nymphalidae</taxon>
        <taxon>Satyrinae</taxon>
        <taxon>Satyrini</taxon>
        <taxon>Parargina</taxon>
        <taxon>Pararge</taxon>
    </lineage>
</organism>
<proteinExistence type="predicted"/>
<accession>A0A8S4RIX9</accession>
<gene>
    <name evidence="1" type="primary">jg13477</name>
    <name evidence="1" type="ORF">PAEG_LOCUS14961</name>
</gene>
<protein>
    <submittedName>
        <fullName evidence="1">Jg13477 protein</fullName>
    </submittedName>
</protein>
<dbReference type="Proteomes" id="UP000838756">
    <property type="component" value="Unassembled WGS sequence"/>
</dbReference>
<evidence type="ECO:0000313" key="1">
    <source>
        <dbReference type="EMBL" id="CAH2237727.1"/>
    </source>
</evidence>
<reference evidence="1" key="1">
    <citation type="submission" date="2022-03" db="EMBL/GenBank/DDBJ databases">
        <authorList>
            <person name="Lindestad O."/>
        </authorList>
    </citation>
    <scope>NUCLEOTIDE SEQUENCE</scope>
</reference>
<sequence length="71" mass="8131">MLSWYLASVIFKPFAFFAPRPMRLSKSWVELNSGGVLSGAENEYIRLLREAQRESRDSSVRHSRASSIKGR</sequence>
<keyword evidence="2" id="KW-1185">Reference proteome</keyword>
<name>A0A8S4RIX9_9NEOP</name>
<evidence type="ECO:0000313" key="2">
    <source>
        <dbReference type="Proteomes" id="UP000838756"/>
    </source>
</evidence>
<dbReference type="AlphaFoldDB" id="A0A8S4RIX9"/>